<protein>
    <submittedName>
        <fullName evidence="1">Uncharacterized protein</fullName>
    </submittedName>
</protein>
<dbReference type="Proteomes" id="UP001417504">
    <property type="component" value="Unassembled WGS sequence"/>
</dbReference>
<evidence type="ECO:0000313" key="2">
    <source>
        <dbReference type="Proteomes" id="UP001417504"/>
    </source>
</evidence>
<dbReference type="EMBL" id="JBBNAE010000011">
    <property type="protein sequence ID" value="KAK9085254.1"/>
    <property type="molecule type" value="Genomic_DNA"/>
</dbReference>
<evidence type="ECO:0000313" key="1">
    <source>
        <dbReference type="EMBL" id="KAK9085254.1"/>
    </source>
</evidence>
<dbReference type="AlphaFoldDB" id="A0AAP0E9Y6"/>
<accession>A0AAP0E9Y6</accession>
<reference evidence="1 2" key="1">
    <citation type="submission" date="2024-01" db="EMBL/GenBank/DDBJ databases">
        <title>Genome assemblies of Stephania.</title>
        <authorList>
            <person name="Yang L."/>
        </authorList>
    </citation>
    <scope>NUCLEOTIDE SEQUENCE [LARGE SCALE GENOMIC DNA]</scope>
    <source>
        <strain evidence="1">QJT</strain>
        <tissue evidence="1">Leaf</tissue>
    </source>
</reference>
<sequence>MLQHFLAQLPKFVLKEVDDSSVEDCEERVRFIRKHLCKLDFSLEDKGQLELTVNGYQNC</sequence>
<proteinExistence type="predicted"/>
<name>A0AAP0E9Y6_9MAGN</name>
<organism evidence="1 2">
    <name type="scientific">Stephania japonica</name>
    <dbReference type="NCBI Taxonomy" id="461633"/>
    <lineage>
        <taxon>Eukaryota</taxon>
        <taxon>Viridiplantae</taxon>
        <taxon>Streptophyta</taxon>
        <taxon>Embryophyta</taxon>
        <taxon>Tracheophyta</taxon>
        <taxon>Spermatophyta</taxon>
        <taxon>Magnoliopsida</taxon>
        <taxon>Ranunculales</taxon>
        <taxon>Menispermaceae</taxon>
        <taxon>Menispermoideae</taxon>
        <taxon>Cissampelideae</taxon>
        <taxon>Stephania</taxon>
    </lineage>
</organism>
<gene>
    <name evidence="1" type="ORF">Sjap_025665</name>
</gene>
<keyword evidence="2" id="KW-1185">Reference proteome</keyword>
<comment type="caution">
    <text evidence="1">The sequence shown here is derived from an EMBL/GenBank/DDBJ whole genome shotgun (WGS) entry which is preliminary data.</text>
</comment>